<dbReference type="SMART" id="SM00409">
    <property type="entry name" value="IG"/>
    <property type="match status" value="1"/>
</dbReference>
<evidence type="ECO:0000256" key="3">
    <source>
        <dbReference type="ARBA" id="ARBA00022729"/>
    </source>
</evidence>
<feature type="chain" id="PRO_5017291956" evidence="11">
    <location>
        <begin position="22"/>
        <end position="350"/>
    </location>
</feature>
<evidence type="ECO:0000256" key="4">
    <source>
        <dbReference type="ARBA" id="ARBA00022989"/>
    </source>
</evidence>
<evidence type="ECO:0000256" key="11">
    <source>
        <dbReference type="SAM" id="SignalP"/>
    </source>
</evidence>
<dbReference type="InterPro" id="IPR047164">
    <property type="entry name" value="OX2G-like"/>
</dbReference>
<feature type="domain" description="Ig-like" evidence="12">
    <location>
        <begin position="35"/>
        <end position="112"/>
    </location>
</feature>
<dbReference type="GO" id="GO:0016020">
    <property type="term" value="C:membrane"/>
    <property type="evidence" value="ECO:0007669"/>
    <property type="project" value="UniProtKB-SubCell"/>
</dbReference>
<keyword evidence="3 11" id="KW-0732">Signal</keyword>
<dbReference type="InterPro" id="IPR007110">
    <property type="entry name" value="Ig-like_dom"/>
</dbReference>
<protein>
    <submittedName>
        <fullName evidence="13">OX-2 membrane glycoprotein-like</fullName>
    </submittedName>
</protein>
<feature type="compositionally biased region" description="Basic and acidic residues" evidence="9">
    <location>
        <begin position="290"/>
        <end position="301"/>
    </location>
</feature>
<dbReference type="PANTHER" id="PTHR46841:SF7">
    <property type="entry name" value="IG-LIKE DOMAIN-CONTAINING PROTEIN"/>
    <property type="match status" value="1"/>
</dbReference>
<evidence type="ECO:0000256" key="6">
    <source>
        <dbReference type="ARBA" id="ARBA00023157"/>
    </source>
</evidence>
<name>A0A3B3TFL6_9TELE</name>
<dbReference type="GO" id="GO:0150079">
    <property type="term" value="P:negative regulation of neuroinflammatory response"/>
    <property type="evidence" value="ECO:0007669"/>
    <property type="project" value="TreeGrafter"/>
</dbReference>
<feature type="transmembrane region" description="Helical" evidence="10">
    <location>
        <begin position="246"/>
        <end position="270"/>
    </location>
</feature>
<keyword evidence="6" id="KW-1015">Disulfide bond</keyword>
<dbReference type="GeneTree" id="ENSGT00530000063970"/>
<evidence type="ECO:0000313" key="14">
    <source>
        <dbReference type="Proteomes" id="UP000261500"/>
    </source>
</evidence>
<feature type="region of interest" description="Disordered" evidence="9">
    <location>
        <begin position="274"/>
        <end position="350"/>
    </location>
</feature>
<evidence type="ECO:0000256" key="7">
    <source>
        <dbReference type="ARBA" id="ARBA00023180"/>
    </source>
</evidence>
<feature type="signal peptide" evidence="11">
    <location>
        <begin position="1"/>
        <end position="21"/>
    </location>
</feature>
<accession>A0A3B3TFL6</accession>
<feature type="compositionally biased region" description="Polar residues" evidence="9">
    <location>
        <begin position="302"/>
        <end position="311"/>
    </location>
</feature>
<dbReference type="AlphaFoldDB" id="A0A3B3TFL6"/>
<evidence type="ECO:0000256" key="9">
    <source>
        <dbReference type="SAM" id="MobiDB-lite"/>
    </source>
</evidence>
<dbReference type="GO" id="GO:0009986">
    <property type="term" value="C:cell surface"/>
    <property type="evidence" value="ECO:0007669"/>
    <property type="project" value="TreeGrafter"/>
</dbReference>
<dbReference type="GO" id="GO:0034113">
    <property type="term" value="P:heterotypic cell-cell adhesion"/>
    <property type="evidence" value="ECO:0007669"/>
    <property type="project" value="TreeGrafter"/>
</dbReference>
<dbReference type="PROSITE" id="PS50835">
    <property type="entry name" value="IG_LIKE"/>
    <property type="match status" value="1"/>
</dbReference>
<keyword evidence="4 10" id="KW-1133">Transmembrane helix</keyword>
<reference evidence="13" key="2">
    <citation type="submission" date="2025-09" db="UniProtKB">
        <authorList>
            <consortium name="Ensembl"/>
        </authorList>
    </citation>
    <scope>IDENTIFICATION</scope>
</reference>
<keyword evidence="14" id="KW-1185">Reference proteome</keyword>
<dbReference type="GO" id="GO:0030424">
    <property type="term" value="C:axon"/>
    <property type="evidence" value="ECO:0007669"/>
    <property type="project" value="TreeGrafter"/>
</dbReference>
<dbReference type="Pfam" id="PF07686">
    <property type="entry name" value="V-set"/>
    <property type="match status" value="1"/>
</dbReference>
<dbReference type="GO" id="GO:0098632">
    <property type="term" value="F:cell-cell adhesion mediator activity"/>
    <property type="evidence" value="ECO:0007669"/>
    <property type="project" value="InterPro"/>
</dbReference>
<evidence type="ECO:0000256" key="10">
    <source>
        <dbReference type="SAM" id="Phobius"/>
    </source>
</evidence>
<dbReference type="InterPro" id="IPR036179">
    <property type="entry name" value="Ig-like_dom_sf"/>
</dbReference>
<reference evidence="13" key="1">
    <citation type="submission" date="2025-08" db="UniProtKB">
        <authorList>
            <consortium name="Ensembl"/>
        </authorList>
    </citation>
    <scope>IDENTIFICATION</scope>
</reference>
<evidence type="ECO:0000256" key="5">
    <source>
        <dbReference type="ARBA" id="ARBA00023136"/>
    </source>
</evidence>
<feature type="compositionally biased region" description="Low complexity" evidence="9">
    <location>
        <begin position="312"/>
        <end position="328"/>
    </location>
</feature>
<feature type="compositionally biased region" description="Basic residues" evidence="9">
    <location>
        <begin position="340"/>
        <end position="350"/>
    </location>
</feature>
<evidence type="ECO:0000256" key="1">
    <source>
        <dbReference type="ARBA" id="ARBA00004167"/>
    </source>
</evidence>
<evidence type="ECO:0000313" key="13">
    <source>
        <dbReference type="Ensembl" id="ENSPLAP00000000010.1"/>
    </source>
</evidence>
<sequence length="350" mass="38726">MQNAAVISCVFISSLLHTGQFALIETKETVWAAVGDQASLSCRLTEDKDVLQITWQKVLPNGEKNLATYTKKFGSRVSAGVEEKMDFQYESLQSCSMVIRKVMEEDEGCYRCLFNTYPNGALIGKTCLKLNELHGPFITISRSNSPPGSVVTCSATGRPVPMVTLTVLHQNLSFSHYNTSRVTNTNGTITSTTTALLSALSSTQVECSVFVQTAALRELLVTVPGLKDSSDGFDEDFESDDKDERWLVTVAMGLLVFLCGAFGVLSMLWFKKKHQNRNKKNPTEQTKNNQSEERQMPEKNNDNNTCVLINRQTSKQQSPTSPTSPTTPDIESCSPEGMRLHQKLTAKKSK</sequence>
<evidence type="ECO:0000256" key="8">
    <source>
        <dbReference type="ARBA" id="ARBA00023319"/>
    </source>
</evidence>
<dbReference type="InterPro" id="IPR013106">
    <property type="entry name" value="Ig_V-set"/>
</dbReference>
<dbReference type="PANTHER" id="PTHR46841">
    <property type="entry name" value="OX-2 MEMBRANE GLYCOPROTEIN"/>
    <property type="match status" value="1"/>
</dbReference>
<dbReference type="Proteomes" id="UP000261500">
    <property type="component" value="Unplaced"/>
</dbReference>
<dbReference type="Gene3D" id="2.60.40.10">
    <property type="entry name" value="Immunoglobulins"/>
    <property type="match status" value="1"/>
</dbReference>
<organism evidence="13 14">
    <name type="scientific">Poecilia latipinna</name>
    <name type="common">sailfin molly</name>
    <dbReference type="NCBI Taxonomy" id="48699"/>
    <lineage>
        <taxon>Eukaryota</taxon>
        <taxon>Metazoa</taxon>
        <taxon>Chordata</taxon>
        <taxon>Craniata</taxon>
        <taxon>Vertebrata</taxon>
        <taxon>Euteleostomi</taxon>
        <taxon>Actinopterygii</taxon>
        <taxon>Neopterygii</taxon>
        <taxon>Teleostei</taxon>
        <taxon>Neoteleostei</taxon>
        <taxon>Acanthomorphata</taxon>
        <taxon>Ovalentaria</taxon>
        <taxon>Atherinomorphae</taxon>
        <taxon>Cyprinodontiformes</taxon>
        <taxon>Poeciliidae</taxon>
        <taxon>Poeciliinae</taxon>
        <taxon>Poecilia</taxon>
    </lineage>
</organism>
<keyword evidence="7" id="KW-0325">Glycoprotein</keyword>
<dbReference type="GO" id="GO:0043025">
    <property type="term" value="C:neuronal cell body"/>
    <property type="evidence" value="ECO:0007669"/>
    <property type="project" value="TreeGrafter"/>
</dbReference>
<evidence type="ECO:0000259" key="12">
    <source>
        <dbReference type="PROSITE" id="PS50835"/>
    </source>
</evidence>
<proteinExistence type="predicted"/>
<comment type="subcellular location">
    <subcellularLocation>
        <location evidence="1">Membrane</location>
        <topology evidence="1">Single-pass membrane protein</topology>
    </subcellularLocation>
</comment>
<dbReference type="InterPro" id="IPR013783">
    <property type="entry name" value="Ig-like_fold"/>
</dbReference>
<dbReference type="InterPro" id="IPR003599">
    <property type="entry name" value="Ig_sub"/>
</dbReference>
<dbReference type="SUPFAM" id="SSF48726">
    <property type="entry name" value="Immunoglobulin"/>
    <property type="match status" value="2"/>
</dbReference>
<dbReference type="Ensembl" id="ENSPLAT00000017148.1">
    <property type="protein sequence ID" value="ENSPLAP00000000010.1"/>
    <property type="gene ID" value="ENSPLAG00000024019.1"/>
</dbReference>
<evidence type="ECO:0000256" key="2">
    <source>
        <dbReference type="ARBA" id="ARBA00022692"/>
    </source>
</evidence>
<keyword evidence="5 10" id="KW-0472">Membrane</keyword>
<keyword evidence="2 10" id="KW-0812">Transmembrane</keyword>
<keyword evidence="8" id="KW-0393">Immunoglobulin domain</keyword>